<sequence>MALAVKLERILYVAAAPFLGAAANLPAHHPVTDTVNLAGGIGVVATVAVVCKEKDNAGRRLVQWSPLTLAAAVEYAARHTAGAQWDWVMAGGWAMLCCAVVPISRSTGRYRRRRRALAAAPAAKALAAAPEPAPQPVTDDGADAYTRGVRQLWERAGSPARTHVVVAKPHPHQPHDLTLLLRANDPGRPINGLREADVAAALGVHKDDIVFIETTQMAGRQAGPGWQEVQVIPDERRRRRTSPTVAEWWADGIGETAIPGSRFVGKSRTDERGVTYWTAQLADSIGEPRIDRAALARAMGTTFDEGRVFVDIDGRQVLVSVWDVSPLAKVYPATRELLTPDKDGWYTTAFLANGQPARGRVYTDRGAAHGLFAAPSGGGKTQLMALAVAANANWGAVVWLVTEAPDEKTAKLGVHCNRYGVGALYMVRAMRALVALMEIRGEMLWADGKLHDWDAKTPGCPYRPIAAFWDEYLSAAANGDYGTEIVDLAQFLSVKGRKYAVGEHVASQSIYVQDGFTTLLLENIRDNGTPIVLKVAPKKILDMFKTLGVAADDIPEPLPRSFSKENEGRIERIMQGQAEPPVESNTGGVGWIVPGRKPEVMRTLFVDFKKPIAPLFPAEVHGLTAYEIAALEERGLWFDWNEPPRPGEFGDDPDEDDWDDEPKPSRTSKGKGRGPAGRSSIASPEDALAAIKRLRG</sequence>
<dbReference type="Proteomes" id="UP001206483">
    <property type="component" value="Unassembled WGS sequence"/>
</dbReference>
<organism evidence="2 3">
    <name type="scientific">Kitasatospora paracochleata</name>
    <dbReference type="NCBI Taxonomy" id="58354"/>
    <lineage>
        <taxon>Bacteria</taxon>
        <taxon>Bacillati</taxon>
        <taxon>Actinomycetota</taxon>
        <taxon>Actinomycetes</taxon>
        <taxon>Kitasatosporales</taxon>
        <taxon>Streptomycetaceae</taxon>
        <taxon>Kitasatospora</taxon>
    </lineage>
</organism>
<gene>
    <name evidence="2" type="ORF">FHR36_007252</name>
</gene>
<dbReference type="InterPro" id="IPR027417">
    <property type="entry name" value="P-loop_NTPase"/>
</dbReference>
<keyword evidence="3" id="KW-1185">Reference proteome</keyword>
<dbReference type="Gene3D" id="3.40.50.300">
    <property type="entry name" value="P-loop containing nucleotide triphosphate hydrolases"/>
    <property type="match status" value="1"/>
</dbReference>
<comment type="caution">
    <text evidence="2">The sequence shown here is derived from an EMBL/GenBank/DDBJ whole genome shotgun (WGS) entry which is preliminary data.</text>
</comment>
<dbReference type="RefSeq" id="WP_253804402.1">
    <property type="nucleotide sequence ID" value="NZ_BAAAUB010000050.1"/>
</dbReference>
<accession>A0ABT1JAF6</accession>
<feature type="compositionally biased region" description="Acidic residues" evidence="1">
    <location>
        <begin position="649"/>
        <end position="660"/>
    </location>
</feature>
<protein>
    <recommendedName>
        <fullName evidence="4">Chromosome segregation protein ParM</fullName>
    </recommendedName>
</protein>
<proteinExistence type="predicted"/>
<evidence type="ECO:0000256" key="1">
    <source>
        <dbReference type="SAM" id="MobiDB-lite"/>
    </source>
</evidence>
<evidence type="ECO:0008006" key="4">
    <source>
        <dbReference type="Google" id="ProtNLM"/>
    </source>
</evidence>
<evidence type="ECO:0000313" key="2">
    <source>
        <dbReference type="EMBL" id="MCP2314053.1"/>
    </source>
</evidence>
<evidence type="ECO:0000313" key="3">
    <source>
        <dbReference type="Proteomes" id="UP001206483"/>
    </source>
</evidence>
<name>A0ABT1JAF6_9ACTN</name>
<reference evidence="2 3" key="1">
    <citation type="submission" date="2022-06" db="EMBL/GenBank/DDBJ databases">
        <title>Sequencing the genomes of 1000 actinobacteria strains.</title>
        <authorList>
            <person name="Klenk H.-P."/>
        </authorList>
    </citation>
    <scope>NUCLEOTIDE SEQUENCE [LARGE SCALE GENOMIC DNA]</scope>
    <source>
        <strain evidence="2 3">DSM 41656</strain>
    </source>
</reference>
<feature type="region of interest" description="Disordered" evidence="1">
    <location>
        <begin position="641"/>
        <end position="686"/>
    </location>
</feature>
<dbReference type="EMBL" id="JAMZDX010000008">
    <property type="protein sequence ID" value="MCP2314053.1"/>
    <property type="molecule type" value="Genomic_DNA"/>
</dbReference>